<evidence type="ECO:0000313" key="2">
    <source>
        <dbReference type="EMBL" id="KOO07885.1"/>
    </source>
</evidence>
<name>A0A0M0I0N5_9VIBR</name>
<dbReference type="OrthoDB" id="5873288at2"/>
<evidence type="ECO:0000313" key="3">
    <source>
        <dbReference type="Proteomes" id="UP000037530"/>
    </source>
</evidence>
<protein>
    <recommendedName>
        <fullName evidence="1">SH3b domain-containing protein</fullName>
    </recommendedName>
</protein>
<dbReference type="EMBL" id="LHPI01000008">
    <property type="protein sequence ID" value="KOO07885.1"/>
    <property type="molecule type" value="Genomic_DNA"/>
</dbReference>
<feature type="domain" description="SH3b" evidence="1">
    <location>
        <begin position="105"/>
        <end position="184"/>
    </location>
</feature>
<gene>
    <name evidence="2" type="ORF">AKJ31_10685</name>
</gene>
<accession>A0A0M0I0N5</accession>
<dbReference type="Gene3D" id="2.30.30.40">
    <property type="entry name" value="SH3 Domains"/>
    <property type="match status" value="1"/>
</dbReference>
<dbReference type="Proteomes" id="UP000037530">
    <property type="component" value="Unassembled WGS sequence"/>
</dbReference>
<organism evidence="2 3">
    <name type="scientific">Vibrio hepatarius</name>
    <dbReference type="NCBI Taxonomy" id="171383"/>
    <lineage>
        <taxon>Bacteria</taxon>
        <taxon>Pseudomonadati</taxon>
        <taxon>Pseudomonadota</taxon>
        <taxon>Gammaproteobacteria</taxon>
        <taxon>Vibrionales</taxon>
        <taxon>Vibrionaceae</taxon>
        <taxon>Vibrio</taxon>
        <taxon>Vibrio oreintalis group</taxon>
    </lineage>
</organism>
<keyword evidence="3" id="KW-1185">Reference proteome</keyword>
<dbReference type="AlphaFoldDB" id="A0A0M0I0N5"/>
<dbReference type="InterPro" id="IPR003646">
    <property type="entry name" value="SH3-like_bac-type"/>
</dbReference>
<dbReference type="SMART" id="SM00287">
    <property type="entry name" value="SH3b"/>
    <property type="match status" value="1"/>
</dbReference>
<dbReference type="PATRIC" id="fig|171383.3.peg.2180"/>
<dbReference type="RefSeq" id="WP_053409082.1">
    <property type="nucleotide sequence ID" value="NZ_DAIPHI010000049.1"/>
</dbReference>
<sequence>MQFKSGALLLTCLALSGCQLIQTGSKFENLSNEIMLSHANKVQRISDDIDLFFSQTERERLLNQLTKGLENEQSMRLSGIDKHTSARWQIELQPTEWLAIEIQRQATATVDEQQDFEFMDVPYRANTTLNIRHQPSLQGNKIGVLEKGDVFNVIAKVSEQPWYLVTQNGVIKGYVHKDYVSSNIIYRDVLSTQPNPLTTPNYVAQPQQSSLQPKVNKKITGIFICRQFSYQFFKQANNQSGMYTACRKQKNIWYIEPVNARAKYG</sequence>
<dbReference type="STRING" id="171383.AKJ31_10685"/>
<dbReference type="PROSITE" id="PS51781">
    <property type="entry name" value="SH3B"/>
    <property type="match status" value="1"/>
</dbReference>
<comment type="caution">
    <text evidence="2">The sequence shown here is derived from an EMBL/GenBank/DDBJ whole genome shotgun (WGS) entry which is preliminary data.</text>
</comment>
<dbReference type="Pfam" id="PF08239">
    <property type="entry name" value="SH3_3"/>
    <property type="match status" value="1"/>
</dbReference>
<proteinExistence type="predicted"/>
<evidence type="ECO:0000259" key="1">
    <source>
        <dbReference type="PROSITE" id="PS51781"/>
    </source>
</evidence>
<reference evidence="3" key="1">
    <citation type="submission" date="2015-08" db="EMBL/GenBank/DDBJ databases">
        <title>Vibrio galatheae sp. nov., a novel member of the Vibrionaceae family isolated from the Solomon Islands.</title>
        <authorList>
            <person name="Giubergia S."/>
            <person name="Machado H."/>
            <person name="Mateiu R.V."/>
            <person name="Gram L."/>
        </authorList>
    </citation>
    <scope>NUCLEOTIDE SEQUENCE [LARGE SCALE GENOMIC DNA]</scope>
    <source>
        <strain evidence="3">DSM 19134</strain>
    </source>
</reference>
<dbReference type="PROSITE" id="PS51257">
    <property type="entry name" value="PROKAR_LIPOPROTEIN"/>
    <property type="match status" value="1"/>
</dbReference>